<accession>A0A8H7SCB9</accession>
<feature type="domain" description="FHA" evidence="4">
    <location>
        <begin position="58"/>
        <end position="114"/>
    </location>
</feature>
<dbReference type="SMART" id="SM00240">
    <property type="entry name" value="FHA"/>
    <property type="match status" value="1"/>
</dbReference>
<keyword evidence="6" id="KW-1185">Reference proteome</keyword>
<dbReference type="PANTHER" id="PTHR15715:SF37">
    <property type="entry name" value="LD47843P"/>
    <property type="match status" value="1"/>
</dbReference>
<dbReference type="Proteomes" id="UP000646827">
    <property type="component" value="Unassembled WGS sequence"/>
</dbReference>
<feature type="region of interest" description="Disordered" evidence="2">
    <location>
        <begin position="183"/>
        <end position="233"/>
    </location>
</feature>
<protein>
    <recommendedName>
        <fullName evidence="4">FHA domain-containing protein</fullName>
    </recommendedName>
</protein>
<dbReference type="PANTHER" id="PTHR15715">
    <property type="entry name" value="CENTROSOMAL PROTEIN OF 170 KDA"/>
    <property type="match status" value="1"/>
</dbReference>
<dbReference type="SUPFAM" id="SSF49879">
    <property type="entry name" value="SMAD/FHA domain"/>
    <property type="match status" value="1"/>
</dbReference>
<keyword evidence="3" id="KW-0472">Membrane</keyword>
<evidence type="ECO:0000259" key="4">
    <source>
        <dbReference type="PROSITE" id="PS50006"/>
    </source>
</evidence>
<reference evidence="5 6" key="1">
    <citation type="submission" date="2020-12" db="EMBL/GenBank/DDBJ databases">
        <title>Metabolic potential, ecology and presence of endohyphal bacteria is reflected in genomic diversity of Mucoromycotina.</title>
        <authorList>
            <person name="Muszewska A."/>
            <person name="Okrasinska A."/>
            <person name="Steczkiewicz K."/>
            <person name="Drgas O."/>
            <person name="Orlowska M."/>
            <person name="Perlinska-Lenart U."/>
            <person name="Aleksandrzak-Piekarczyk T."/>
            <person name="Szatraj K."/>
            <person name="Zielenkiewicz U."/>
            <person name="Pilsyk S."/>
            <person name="Malc E."/>
            <person name="Mieczkowski P."/>
            <person name="Kruszewska J.S."/>
            <person name="Biernat P."/>
            <person name="Pawlowska J."/>
        </authorList>
    </citation>
    <scope>NUCLEOTIDE SEQUENCE [LARGE SCALE GENOMIC DNA]</scope>
    <source>
        <strain evidence="5 6">CBS 142.35</strain>
    </source>
</reference>
<dbReference type="Gene3D" id="2.60.200.20">
    <property type="match status" value="1"/>
</dbReference>
<keyword evidence="1" id="KW-0175">Coiled coil</keyword>
<sequence>MTTSQLQQRTEEEEEVKSNGQKLTMVQSPSMGVVTVILQPRHSMFQTKTLELRDKIHLRIGRQTSSKTAPGPLNGYFDSKVLSRTHAEIWSEKTKVYIKDVKSSNGTFLNGQRLSNENEESLPMELKSTDELEFGIDISQDDGSILYHKVACLVHILQTSLSQVDNNMLKELNVGLSNGLDHNHNHRNTLQRQSSNSSISTISSATGSTTLDYSSSSISNNTNNNNNNNNKRSGRNWEVLLAKLQAEVQRSKLLENQLRSVKDVISDIDKALNNNRMEKADARIILLQQKLHEAQQKVTSYAEKCRHQDQAIIAASKELHRLQNTIYQLQQNHRNNNNNNNDDDDGDHDKEENDVLGDTQRQVEELKWILDEQKFRLNKDLAAEKARCIEYENKCLLLERRIKKLEQERKPTTSLVDVLQMRAVQIALAILMGIISALLYVLIAI</sequence>
<evidence type="ECO:0000256" key="1">
    <source>
        <dbReference type="SAM" id="Coils"/>
    </source>
</evidence>
<dbReference type="InterPro" id="IPR051176">
    <property type="entry name" value="Cent_Immune-Sig_Mod"/>
</dbReference>
<feature type="transmembrane region" description="Helical" evidence="3">
    <location>
        <begin position="423"/>
        <end position="443"/>
    </location>
</feature>
<dbReference type="PROSITE" id="PS50006">
    <property type="entry name" value="FHA_DOMAIN"/>
    <property type="match status" value="1"/>
</dbReference>
<evidence type="ECO:0000313" key="6">
    <source>
        <dbReference type="Proteomes" id="UP000646827"/>
    </source>
</evidence>
<dbReference type="EMBL" id="JAEPRB010000016">
    <property type="protein sequence ID" value="KAG2226541.1"/>
    <property type="molecule type" value="Genomic_DNA"/>
</dbReference>
<comment type="caution">
    <text evidence="5">The sequence shown here is derived from an EMBL/GenBank/DDBJ whole genome shotgun (WGS) entry which is preliminary data.</text>
</comment>
<organism evidence="5 6">
    <name type="scientific">Circinella minor</name>
    <dbReference type="NCBI Taxonomy" id="1195481"/>
    <lineage>
        <taxon>Eukaryota</taxon>
        <taxon>Fungi</taxon>
        <taxon>Fungi incertae sedis</taxon>
        <taxon>Mucoromycota</taxon>
        <taxon>Mucoromycotina</taxon>
        <taxon>Mucoromycetes</taxon>
        <taxon>Mucorales</taxon>
        <taxon>Lichtheimiaceae</taxon>
        <taxon>Circinella</taxon>
    </lineage>
</organism>
<dbReference type="Pfam" id="PF00498">
    <property type="entry name" value="FHA"/>
    <property type="match status" value="1"/>
</dbReference>
<evidence type="ECO:0000256" key="3">
    <source>
        <dbReference type="SAM" id="Phobius"/>
    </source>
</evidence>
<dbReference type="OrthoDB" id="687730at2759"/>
<evidence type="ECO:0000313" key="5">
    <source>
        <dbReference type="EMBL" id="KAG2226541.1"/>
    </source>
</evidence>
<dbReference type="AlphaFoldDB" id="A0A8H7SCB9"/>
<dbReference type="InterPro" id="IPR000253">
    <property type="entry name" value="FHA_dom"/>
</dbReference>
<evidence type="ECO:0000256" key="2">
    <source>
        <dbReference type="SAM" id="MobiDB-lite"/>
    </source>
</evidence>
<keyword evidence="3" id="KW-0812">Transmembrane</keyword>
<dbReference type="GO" id="GO:0005737">
    <property type="term" value="C:cytoplasm"/>
    <property type="evidence" value="ECO:0007669"/>
    <property type="project" value="TreeGrafter"/>
</dbReference>
<name>A0A8H7SCB9_9FUNG</name>
<feature type="coiled-coil region" evidence="1">
    <location>
        <begin position="381"/>
        <end position="408"/>
    </location>
</feature>
<feature type="compositionally biased region" description="Low complexity" evidence="2">
    <location>
        <begin position="194"/>
        <end position="230"/>
    </location>
</feature>
<gene>
    <name evidence="5" type="ORF">INT45_014285</name>
</gene>
<dbReference type="InterPro" id="IPR008984">
    <property type="entry name" value="SMAD_FHA_dom_sf"/>
</dbReference>
<feature type="region of interest" description="Disordered" evidence="2">
    <location>
        <begin position="332"/>
        <end position="353"/>
    </location>
</feature>
<proteinExistence type="predicted"/>
<keyword evidence="3" id="KW-1133">Transmembrane helix</keyword>